<gene>
    <name evidence="2" type="ORF">SAMN04488078_10588</name>
</gene>
<accession>A0A239JYT7</accession>
<reference evidence="2 3" key="1">
    <citation type="submission" date="2017-06" db="EMBL/GenBank/DDBJ databases">
        <authorList>
            <person name="Kim H.J."/>
            <person name="Triplett B.A."/>
        </authorList>
    </citation>
    <scope>NUCLEOTIDE SEQUENCE [LARGE SCALE GENOMIC DNA]</scope>
    <source>
        <strain evidence="2 3">DSM 11445</strain>
    </source>
</reference>
<dbReference type="RefSeq" id="WP_170941140.1">
    <property type="nucleotide sequence ID" value="NZ_FZON01000058.1"/>
</dbReference>
<evidence type="ECO:0000313" key="2">
    <source>
        <dbReference type="EMBL" id="SNT10628.1"/>
    </source>
</evidence>
<dbReference type="EMBL" id="FZON01000058">
    <property type="protein sequence ID" value="SNT10628.1"/>
    <property type="molecule type" value="Genomic_DNA"/>
</dbReference>
<organism evidence="2 3">
    <name type="scientific">Antarctobacter heliothermus</name>
    <dbReference type="NCBI Taxonomy" id="74033"/>
    <lineage>
        <taxon>Bacteria</taxon>
        <taxon>Pseudomonadati</taxon>
        <taxon>Pseudomonadota</taxon>
        <taxon>Alphaproteobacteria</taxon>
        <taxon>Rhodobacterales</taxon>
        <taxon>Roseobacteraceae</taxon>
        <taxon>Antarctobacter</taxon>
    </lineage>
</organism>
<dbReference type="Proteomes" id="UP000198440">
    <property type="component" value="Unassembled WGS sequence"/>
</dbReference>
<feature type="region of interest" description="Disordered" evidence="1">
    <location>
        <begin position="1"/>
        <end position="54"/>
    </location>
</feature>
<sequence>MDLNAKTDTKESGKKLPVSGNDFPSPLLPNAENRPPVLRLSHSPPESAEKENLL</sequence>
<proteinExistence type="predicted"/>
<protein>
    <submittedName>
        <fullName evidence="2">Uncharacterized protein</fullName>
    </submittedName>
</protein>
<evidence type="ECO:0000256" key="1">
    <source>
        <dbReference type="SAM" id="MobiDB-lite"/>
    </source>
</evidence>
<dbReference type="AlphaFoldDB" id="A0A239JYT7"/>
<feature type="compositionally biased region" description="Basic and acidic residues" evidence="1">
    <location>
        <begin position="1"/>
        <end position="14"/>
    </location>
</feature>
<name>A0A239JYT7_9RHOB</name>
<evidence type="ECO:0000313" key="3">
    <source>
        <dbReference type="Proteomes" id="UP000198440"/>
    </source>
</evidence>